<evidence type="ECO:0000259" key="1">
    <source>
        <dbReference type="Pfam" id="PF12867"/>
    </source>
</evidence>
<dbReference type="Proteomes" id="UP000318010">
    <property type="component" value="Unassembled WGS sequence"/>
</dbReference>
<dbReference type="OrthoDB" id="1495892at2"/>
<dbReference type="InterPro" id="IPR034660">
    <property type="entry name" value="DinB/YfiT-like"/>
</dbReference>
<reference evidence="2 3" key="1">
    <citation type="submission" date="2019-07" db="EMBL/GenBank/DDBJ databases">
        <authorList>
            <person name="Kim J."/>
        </authorList>
    </citation>
    <scope>NUCLEOTIDE SEQUENCE [LARGE SCALE GENOMIC DNA]</scope>
    <source>
        <strain evidence="2 3">MJ1a</strain>
    </source>
</reference>
<name>A0A563U9Z8_9SPHI</name>
<dbReference type="Pfam" id="PF12867">
    <property type="entry name" value="DinB_2"/>
    <property type="match status" value="1"/>
</dbReference>
<gene>
    <name evidence="2" type="ORF">FPZ42_03060</name>
</gene>
<evidence type="ECO:0000313" key="2">
    <source>
        <dbReference type="EMBL" id="TWR28207.1"/>
    </source>
</evidence>
<accession>A0A563U9Z8</accession>
<protein>
    <submittedName>
        <fullName evidence="2">DinB family protein</fullName>
    </submittedName>
</protein>
<dbReference type="InterPro" id="IPR024775">
    <property type="entry name" value="DinB-like"/>
</dbReference>
<feature type="domain" description="DinB-like" evidence="1">
    <location>
        <begin position="10"/>
        <end position="164"/>
    </location>
</feature>
<dbReference type="RefSeq" id="WP_146269003.1">
    <property type="nucleotide sequence ID" value="NZ_VOEI01000001.1"/>
</dbReference>
<dbReference type="Gene3D" id="1.20.120.450">
    <property type="entry name" value="dinb family like domain"/>
    <property type="match status" value="1"/>
</dbReference>
<organism evidence="2 3">
    <name type="scientific">Mucilaginibacter achroorhodeus</name>
    <dbReference type="NCBI Taxonomy" id="2599294"/>
    <lineage>
        <taxon>Bacteria</taxon>
        <taxon>Pseudomonadati</taxon>
        <taxon>Bacteroidota</taxon>
        <taxon>Sphingobacteriia</taxon>
        <taxon>Sphingobacteriales</taxon>
        <taxon>Sphingobacteriaceae</taxon>
        <taxon>Mucilaginibacter</taxon>
    </lineage>
</organism>
<dbReference type="EMBL" id="VOEI01000001">
    <property type="protein sequence ID" value="TWR28207.1"/>
    <property type="molecule type" value="Genomic_DNA"/>
</dbReference>
<keyword evidence="3" id="KW-1185">Reference proteome</keyword>
<dbReference type="SUPFAM" id="SSF109854">
    <property type="entry name" value="DinB/YfiT-like putative metalloenzymes"/>
    <property type="match status" value="1"/>
</dbReference>
<sequence length="174" mass="20033">MNLVNERRAIDEALSSYRNLLEDINEDRFTETPSKGGWSYAEVYDHILKATLASSIALERCTHNVCAPTKSGPTLIGHYVLLSGTFPPFKLKAPPEMEATVKKISREEAKNLIIKARKRLDGIVAPIKTAKPKWRNKHPRMGMLNAWQWLKFIRIHLQHHLKQLERIKADFNRP</sequence>
<evidence type="ECO:0000313" key="3">
    <source>
        <dbReference type="Proteomes" id="UP000318010"/>
    </source>
</evidence>
<comment type="caution">
    <text evidence="2">The sequence shown here is derived from an EMBL/GenBank/DDBJ whole genome shotgun (WGS) entry which is preliminary data.</text>
</comment>
<proteinExistence type="predicted"/>
<dbReference type="AlphaFoldDB" id="A0A563U9Z8"/>